<keyword evidence="2" id="KW-1185">Reference proteome</keyword>
<accession>A0A143DG21</accession>
<proteinExistence type="predicted"/>
<dbReference type="KEGG" id="hjo:AY555_10110"/>
<dbReference type="RefSeq" id="WP_066136953.1">
    <property type="nucleotide sequence ID" value="NZ_CP014526.1"/>
</dbReference>
<keyword evidence="1" id="KW-0614">Plasmid</keyword>
<dbReference type="GeneID" id="53317504"/>
<gene>
    <name evidence="1" type="ORF">AY555_10110</name>
</gene>
<organism evidence="1 2">
    <name type="scientific">Haematospirillum jordaniae</name>
    <dbReference type="NCBI Taxonomy" id="1549855"/>
    <lineage>
        <taxon>Bacteria</taxon>
        <taxon>Pseudomonadati</taxon>
        <taxon>Pseudomonadota</taxon>
        <taxon>Alphaproteobacteria</taxon>
        <taxon>Rhodospirillales</taxon>
        <taxon>Novispirillaceae</taxon>
        <taxon>Haematospirillum</taxon>
    </lineage>
</organism>
<evidence type="ECO:0000313" key="1">
    <source>
        <dbReference type="EMBL" id="AMW35724.1"/>
    </source>
</evidence>
<geneLocation type="plasmid" evidence="1 2">
    <name>unnamed 1</name>
</geneLocation>
<reference evidence="1 2" key="1">
    <citation type="submission" date="2016-02" db="EMBL/GenBank/DDBJ databases">
        <title>Complete Genome of H5569, the type strain of the newly described species Haematospirillium jordaniae.</title>
        <authorList>
            <person name="Nicholson A.C."/>
            <person name="Humrighouse B.W."/>
            <person name="Loparov V."/>
            <person name="McQuiston J.R."/>
        </authorList>
    </citation>
    <scope>NUCLEOTIDE SEQUENCE [LARGE SCALE GENOMIC DNA]</scope>
    <source>
        <strain evidence="1 2">H5569</strain>
        <plasmid evidence="2">Plasmid unnamed 1</plasmid>
    </source>
</reference>
<name>A0A143DG21_9PROT</name>
<dbReference type="AlphaFoldDB" id="A0A143DG21"/>
<protein>
    <submittedName>
        <fullName evidence="1">Uncharacterized protein</fullName>
    </submittedName>
</protein>
<dbReference type="EMBL" id="CP014526">
    <property type="protein sequence ID" value="AMW35724.1"/>
    <property type="molecule type" value="Genomic_DNA"/>
</dbReference>
<evidence type="ECO:0000313" key="2">
    <source>
        <dbReference type="Proteomes" id="UP000076066"/>
    </source>
</evidence>
<sequence length="175" mass="18326">MGWRDRFRRGKRVWGAAADDSDLCMEVESYGGTIAFNRGFDYRLSVLSSYGPVCFAPVGGLALWSDVAIVGEGGCADSHHIAIAGCDGHSIGWDVAIAGESGWAEAAHAGLALVFVDDALGGGKARASDGGVIAFRVLARGSDHGRVVVGVVGENGIKPDTWYTLDENNKIVEAE</sequence>
<dbReference type="Proteomes" id="UP000076066">
    <property type="component" value="Plasmid unnamed 1"/>
</dbReference>